<dbReference type="OMA" id="PKFHHQA"/>
<protein>
    <recommendedName>
        <fullName evidence="3">Late embryogenesis abundant protein LEA-2 subgroup domain-containing protein</fullName>
    </recommendedName>
</protein>
<accession>V4TR45</accession>
<dbReference type="PANTHER" id="PTHR48436">
    <property type="entry name" value="2, PUTATIVE-RELATED"/>
    <property type="match status" value="1"/>
</dbReference>
<sequence>MMSSHEITERSMGECGEEETQMFHVHNHAYPACAYYVQSPSTISHANTFNIINNDYDSAAFHSRTRSELTASATTKNNLQAISRLTTLSRGSSSRGSNSSFSHDVKKVITTSADDDEELHAHAAEAEAPQNRLIIVYNDDDDDDDDDDGWYHHYGNDDGWYHHYGNWSSAKKGLWWRYFSFKRSNSCAWICLQISWRLLLSLGVALLVFYMASKPPPPLISIKIAGIRQFGLGEGVDSTGVATKILTSNCSVDLLVDNKSKLFGLHISPPVIDMSFGRLPIASSHGPKLYAASHDSSLFRLYVGTRNKPMYGAGRNMQDLLELGKGLPLIIRMSFRTNYRVVWDLIKPEFHHEAECLLLLNRKYDKKHRTQVYNSTCITIS</sequence>
<dbReference type="EMBL" id="KI536726">
    <property type="protein sequence ID" value="ESR52361.1"/>
    <property type="molecule type" value="Genomic_DNA"/>
</dbReference>
<dbReference type="InterPro" id="IPR055276">
    <property type="entry name" value="NHL41-like"/>
</dbReference>
<dbReference type="OrthoDB" id="777193at2759"/>
<dbReference type="eggNOG" id="ENOG502QV4I">
    <property type="taxonomic scope" value="Eukaryota"/>
</dbReference>
<organism evidence="1 2">
    <name type="scientific">Citrus clementina</name>
    <name type="common">Clementine</name>
    <name type="synonym">Citrus deliciosa x Citrus sinensis</name>
    <dbReference type="NCBI Taxonomy" id="85681"/>
    <lineage>
        <taxon>Eukaryota</taxon>
        <taxon>Viridiplantae</taxon>
        <taxon>Streptophyta</taxon>
        <taxon>Embryophyta</taxon>
        <taxon>Tracheophyta</taxon>
        <taxon>Spermatophyta</taxon>
        <taxon>Magnoliopsida</taxon>
        <taxon>eudicotyledons</taxon>
        <taxon>Gunneridae</taxon>
        <taxon>Pentapetalae</taxon>
        <taxon>rosids</taxon>
        <taxon>malvids</taxon>
        <taxon>Sapindales</taxon>
        <taxon>Rutaceae</taxon>
        <taxon>Aurantioideae</taxon>
        <taxon>Citrus</taxon>
    </lineage>
</organism>
<dbReference type="PANTHER" id="PTHR48436:SF1">
    <property type="entry name" value="2, PUTATIVE-RELATED"/>
    <property type="match status" value="1"/>
</dbReference>
<evidence type="ECO:0000313" key="2">
    <source>
        <dbReference type="Proteomes" id="UP000030687"/>
    </source>
</evidence>
<dbReference type="STRING" id="85681.V4TR45"/>
<evidence type="ECO:0000313" key="1">
    <source>
        <dbReference type="EMBL" id="ESR52361.1"/>
    </source>
</evidence>
<dbReference type="Proteomes" id="UP000030687">
    <property type="component" value="Unassembled WGS sequence"/>
</dbReference>
<dbReference type="AlphaFoldDB" id="V4TR45"/>
<name>V4TR45_CITCL</name>
<reference evidence="1 2" key="1">
    <citation type="submission" date="2013-10" db="EMBL/GenBank/DDBJ databases">
        <authorList>
            <consortium name="International Citrus Genome Consortium"/>
            <person name="Jenkins J."/>
            <person name="Schmutz J."/>
            <person name="Prochnik S."/>
            <person name="Rokhsar D."/>
            <person name="Gmitter F."/>
            <person name="Ollitrault P."/>
            <person name="Machado M."/>
            <person name="Talon M."/>
            <person name="Wincker P."/>
            <person name="Jaillon O."/>
            <person name="Morgante M."/>
        </authorList>
    </citation>
    <scope>NUCLEOTIDE SEQUENCE</scope>
    <source>
        <strain evidence="2">cv. Clemenules</strain>
    </source>
</reference>
<evidence type="ECO:0008006" key="3">
    <source>
        <dbReference type="Google" id="ProtNLM"/>
    </source>
</evidence>
<keyword evidence="2" id="KW-1185">Reference proteome</keyword>
<proteinExistence type="predicted"/>
<gene>
    <name evidence="1" type="ORF">CICLE_v10031819mg</name>
</gene>
<dbReference type="InParanoid" id="V4TR45"/>
<dbReference type="Gramene" id="ESR52361">
    <property type="protein sequence ID" value="ESR52361"/>
    <property type="gene ID" value="CICLE_v10031819mg"/>
</dbReference>
<dbReference type="KEGG" id="cic:CICLE_v10031819mg"/>